<dbReference type="GO" id="GO:0005353">
    <property type="term" value="F:fructose transmembrane transporter activity"/>
    <property type="evidence" value="ECO:0007669"/>
    <property type="project" value="UniProtKB-ARBA"/>
</dbReference>
<feature type="transmembrane region" description="Helical" evidence="14">
    <location>
        <begin position="345"/>
        <end position="367"/>
    </location>
</feature>
<reference evidence="16" key="1">
    <citation type="journal article" date="2023" name="DNA Res.">
        <title>Chromosome-level genome assembly of Phrynocephalus forsythii using third-generation DNA sequencing and Hi-C analysis.</title>
        <authorList>
            <person name="Qi Y."/>
            <person name="Zhao W."/>
            <person name="Zhao Y."/>
            <person name="Niu C."/>
            <person name="Cao S."/>
            <person name="Zhang Y."/>
        </authorList>
    </citation>
    <scope>NUCLEOTIDE SEQUENCE</scope>
    <source>
        <tissue evidence="16">Muscle</tissue>
    </source>
</reference>
<feature type="transmembrane region" description="Helical" evidence="14">
    <location>
        <begin position="281"/>
        <end position="301"/>
    </location>
</feature>
<evidence type="ECO:0000313" key="16">
    <source>
        <dbReference type="EMBL" id="KAJ7309678.1"/>
    </source>
</evidence>
<evidence type="ECO:0000256" key="4">
    <source>
        <dbReference type="ARBA" id="ARBA00007004"/>
    </source>
</evidence>
<evidence type="ECO:0000256" key="14">
    <source>
        <dbReference type="SAM" id="Phobius"/>
    </source>
</evidence>
<dbReference type="InterPro" id="IPR005829">
    <property type="entry name" value="Sugar_transporter_CS"/>
</dbReference>
<evidence type="ECO:0000256" key="7">
    <source>
        <dbReference type="ARBA" id="ARBA00022475"/>
    </source>
</evidence>
<keyword evidence="10 14" id="KW-1133">Transmembrane helix</keyword>
<feature type="domain" description="Major facilitator superfamily (MFS) profile" evidence="15">
    <location>
        <begin position="19"/>
        <end position="466"/>
    </location>
</feature>
<comment type="subcellular location">
    <subcellularLocation>
        <location evidence="2">Cell membrane</location>
        <location evidence="2">Sarcolemma</location>
    </subcellularLocation>
    <subcellularLocation>
        <location evidence="3">Cell membrane</location>
        <topology evidence="3">Multi-pass membrane protein</topology>
    </subcellularLocation>
</comment>
<feature type="transmembrane region" description="Helical" evidence="14">
    <location>
        <begin position="189"/>
        <end position="208"/>
    </location>
</feature>
<dbReference type="GO" id="GO:0055056">
    <property type="term" value="F:D-glucose transmembrane transporter activity"/>
    <property type="evidence" value="ECO:0007669"/>
    <property type="project" value="TreeGrafter"/>
</dbReference>
<feature type="transmembrane region" description="Helical" evidence="14">
    <location>
        <begin position="214"/>
        <end position="233"/>
    </location>
</feature>
<evidence type="ECO:0000256" key="11">
    <source>
        <dbReference type="ARBA" id="ARBA00023136"/>
    </source>
</evidence>
<sequence>MEGSSLGDLLQYPRLIQMMLILGIGGSLQVGFQASMITYTSVHVKALINETFLERSGLPAPPSTLTLLWSSIVSVFGLGGLLGSMASGHLTTKYGKKNCLLGNNVLMVASAFLLGVCKAARSFELLLVGRFFCGLSSGLCIVLHPQYLGEISPKALRGCASSTASLFWSLGKVIGQVLGQSELLGNATLWPLLMAFGGIAATIQLLTLPFFPDWIVSLVWLLSLSLSLSFAAMKTLWGEKHHHHHQAELDDLRRQQAAQQSSRRRGILEVAKDPSLRWQMYILVLSGVALQLSGIQAIYAYTFEVLSTAGFHQDDIPYLSLGVSTSELLSAVLCSFIIEHSGRKVLLWGGYGLMATVLALLTLTLSLQHWFFWMPYCSLSLIFCFVICFGLGPAGATTSVRMEIFDQTSRVSAFVISGVLNWAGFFVMGMAFPFIMESLQHFSFLVFMGALYGSGLLFYLFLPETKQKSILEIQEEFDKLNFKMKWVVIAEANVLEKHAFCTKL</sequence>
<dbReference type="FunFam" id="1.20.1250.20:FF:001511">
    <property type="entry name" value="Solute carrier family 2, facilitated glucose transporter member 5"/>
    <property type="match status" value="1"/>
</dbReference>
<evidence type="ECO:0000256" key="12">
    <source>
        <dbReference type="ARBA" id="ARBA00029961"/>
    </source>
</evidence>
<dbReference type="SUPFAM" id="SSF103473">
    <property type="entry name" value="MFS general substrate transporter"/>
    <property type="match status" value="1"/>
</dbReference>
<dbReference type="GO" id="GO:0070837">
    <property type="term" value="P:dehydroascorbic acid transport"/>
    <property type="evidence" value="ECO:0007669"/>
    <property type="project" value="TreeGrafter"/>
</dbReference>
<evidence type="ECO:0000313" key="17">
    <source>
        <dbReference type="Proteomes" id="UP001142489"/>
    </source>
</evidence>
<proteinExistence type="inferred from homology"/>
<feature type="transmembrane region" description="Helical" evidence="14">
    <location>
        <begin position="67"/>
        <end position="88"/>
    </location>
</feature>
<evidence type="ECO:0000256" key="13">
    <source>
        <dbReference type="ARBA" id="ARBA00031099"/>
    </source>
</evidence>
<dbReference type="PANTHER" id="PTHR23503:SF54">
    <property type="entry name" value="MAJOR FACILITATOR SUPERFAMILY (MFS) PROFILE DOMAIN-CONTAINING PROTEIN"/>
    <property type="match status" value="1"/>
</dbReference>
<name>A0A9Q0XFI4_9SAUR</name>
<evidence type="ECO:0000256" key="6">
    <source>
        <dbReference type="ARBA" id="ARBA00022448"/>
    </source>
</evidence>
<comment type="similarity">
    <text evidence="4">Belongs to the major facilitator superfamily. Sugar transporter (TC 2.A.1.1) family. Glucose transporter subfamily.</text>
</comment>
<feature type="transmembrane region" description="Helical" evidence="14">
    <location>
        <begin position="316"/>
        <end position="338"/>
    </location>
</feature>
<feature type="transmembrane region" description="Helical" evidence="14">
    <location>
        <begin position="100"/>
        <end position="121"/>
    </location>
</feature>
<feature type="transmembrane region" description="Helical" evidence="14">
    <location>
        <begin position="413"/>
        <end position="436"/>
    </location>
</feature>
<dbReference type="PROSITE" id="PS00217">
    <property type="entry name" value="SUGAR_TRANSPORT_2"/>
    <property type="match status" value="1"/>
</dbReference>
<keyword evidence="6" id="KW-0813">Transport</keyword>
<dbReference type="EMBL" id="JAPFRF010000016">
    <property type="protein sequence ID" value="KAJ7309678.1"/>
    <property type="molecule type" value="Genomic_DNA"/>
</dbReference>
<accession>A0A9Q0XFI4</accession>
<protein>
    <recommendedName>
        <fullName evidence="5">Solute carrier family 2, facilitated glucose transporter member 5</fullName>
    </recommendedName>
    <alternativeName>
        <fullName evidence="13">Fructose transporter</fullName>
    </alternativeName>
    <alternativeName>
        <fullName evidence="12">Glucose transporter type 5, small intestine</fullName>
    </alternativeName>
</protein>
<dbReference type="OrthoDB" id="4142200at2759"/>
<dbReference type="AlphaFoldDB" id="A0A9Q0XFI4"/>
<keyword evidence="9 14" id="KW-0812">Transmembrane</keyword>
<keyword evidence="17" id="KW-1185">Reference proteome</keyword>
<dbReference type="PANTHER" id="PTHR23503">
    <property type="entry name" value="SOLUTE CARRIER FAMILY 2"/>
    <property type="match status" value="1"/>
</dbReference>
<feature type="transmembrane region" description="Helical" evidence="14">
    <location>
        <begin position="127"/>
        <end position="148"/>
    </location>
</feature>
<evidence type="ECO:0000256" key="9">
    <source>
        <dbReference type="ARBA" id="ARBA00022692"/>
    </source>
</evidence>
<comment type="caution">
    <text evidence="16">The sequence shown here is derived from an EMBL/GenBank/DDBJ whole genome shotgun (WGS) entry which is preliminary data.</text>
</comment>
<evidence type="ECO:0000256" key="10">
    <source>
        <dbReference type="ARBA" id="ARBA00022989"/>
    </source>
</evidence>
<feature type="transmembrane region" description="Helical" evidence="14">
    <location>
        <begin position="442"/>
        <end position="462"/>
    </location>
</feature>
<keyword evidence="8" id="KW-0762">Sugar transport</keyword>
<organism evidence="16 17">
    <name type="scientific">Phrynocephalus forsythii</name>
    <dbReference type="NCBI Taxonomy" id="171643"/>
    <lineage>
        <taxon>Eukaryota</taxon>
        <taxon>Metazoa</taxon>
        <taxon>Chordata</taxon>
        <taxon>Craniata</taxon>
        <taxon>Vertebrata</taxon>
        <taxon>Euteleostomi</taxon>
        <taxon>Lepidosauria</taxon>
        <taxon>Squamata</taxon>
        <taxon>Bifurcata</taxon>
        <taxon>Unidentata</taxon>
        <taxon>Episquamata</taxon>
        <taxon>Toxicofera</taxon>
        <taxon>Iguania</taxon>
        <taxon>Acrodonta</taxon>
        <taxon>Agamidae</taxon>
        <taxon>Agaminae</taxon>
        <taxon>Phrynocephalus</taxon>
    </lineage>
</organism>
<dbReference type="InterPro" id="IPR036259">
    <property type="entry name" value="MFS_trans_sf"/>
</dbReference>
<dbReference type="GO" id="GO:0042383">
    <property type="term" value="C:sarcolemma"/>
    <property type="evidence" value="ECO:0007669"/>
    <property type="project" value="UniProtKB-SubCell"/>
</dbReference>
<dbReference type="PROSITE" id="PS50850">
    <property type="entry name" value="MFS"/>
    <property type="match status" value="1"/>
</dbReference>
<dbReference type="InterPro" id="IPR020846">
    <property type="entry name" value="MFS_dom"/>
</dbReference>
<dbReference type="InterPro" id="IPR005828">
    <property type="entry name" value="MFS_sugar_transport-like"/>
</dbReference>
<evidence type="ECO:0000259" key="15">
    <source>
        <dbReference type="PROSITE" id="PS50850"/>
    </source>
</evidence>
<evidence type="ECO:0000256" key="3">
    <source>
        <dbReference type="ARBA" id="ARBA00004651"/>
    </source>
</evidence>
<dbReference type="InterPro" id="IPR045263">
    <property type="entry name" value="GLUT"/>
</dbReference>
<dbReference type="Gene3D" id="1.20.1250.20">
    <property type="entry name" value="MFS general substrate transporter like domains"/>
    <property type="match status" value="1"/>
</dbReference>
<evidence type="ECO:0000256" key="2">
    <source>
        <dbReference type="ARBA" id="ARBA00004135"/>
    </source>
</evidence>
<dbReference type="GO" id="GO:0046323">
    <property type="term" value="P:D-glucose import"/>
    <property type="evidence" value="ECO:0007669"/>
    <property type="project" value="TreeGrafter"/>
</dbReference>
<evidence type="ECO:0000256" key="8">
    <source>
        <dbReference type="ARBA" id="ARBA00022597"/>
    </source>
</evidence>
<evidence type="ECO:0000256" key="5">
    <source>
        <dbReference type="ARBA" id="ARBA00015973"/>
    </source>
</evidence>
<comment type="catalytic activity">
    <reaction evidence="1">
        <text>D-fructose(out) = D-fructose(in)</text>
        <dbReference type="Rhea" id="RHEA:60372"/>
        <dbReference type="ChEBI" id="CHEBI:37721"/>
    </reaction>
</comment>
<evidence type="ECO:0000256" key="1">
    <source>
        <dbReference type="ARBA" id="ARBA00000590"/>
    </source>
</evidence>
<dbReference type="GO" id="GO:1990539">
    <property type="term" value="P:fructose import across plasma membrane"/>
    <property type="evidence" value="ECO:0007669"/>
    <property type="project" value="UniProtKB-ARBA"/>
</dbReference>
<feature type="transmembrane region" description="Helical" evidence="14">
    <location>
        <begin position="12"/>
        <end position="32"/>
    </location>
</feature>
<feature type="transmembrane region" description="Helical" evidence="14">
    <location>
        <begin position="373"/>
        <end position="392"/>
    </location>
</feature>
<keyword evidence="11 14" id="KW-0472">Membrane</keyword>
<dbReference type="Pfam" id="PF00083">
    <property type="entry name" value="Sugar_tr"/>
    <property type="match status" value="1"/>
</dbReference>
<keyword evidence="7" id="KW-1003">Cell membrane</keyword>
<gene>
    <name evidence="16" type="ORF">JRQ81_007737</name>
</gene>
<dbReference type="Proteomes" id="UP001142489">
    <property type="component" value="Unassembled WGS sequence"/>
</dbReference>